<gene>
    <name evidence="6" type="ORF">CHO01_27240</name>
    <name evidence="7" type="ORF">HNR08_001572</name>
</gene>
<dbReference type="RefSeq" id="WP_146838853.1">
    <property type="nucleotide sequence ID" value="NZ_BJVQ01000042.1"/>
</dbReference>
<dbReference type="InterPro" id="IPR050490">
    <property type="entry name" value="Bact_solute-bd_prot1"/>
</dbReference>
<dbReference type="InterPro" id="IPR006059">
    <property type="entry name" value="SBP"/>
</dbReference>
<accession>A0A511FIF8</accession>
<sequence length="446" mass="47547">MKRTTAVALLATASVLALSACSSAGGDDAAGGEVTLDYWLWDDTQLPLYQGCADAFHEANPEITVKLTQTGWAQYWQNLSTQITAGTAPDVFTNQISYFLQFVETNQLLDLTDRVEASDIDFADFKEGLADRWVYEGKRYGLPKDWDTVAYLYDVPAAEAAGYSAGDVAALTWNPQDGGTFGEFVKALTLDSAGRTGLDPAFDKGSVVRYGYYPEWGDGATGQNGWGNFAHSNGFTYSDEDVAPTTFNFDSAPLVETMTWIQQMIDGGYMPAFDSQSTLGTEAVMTSGTAASTIAGSWMASTYVGPDATVDLAFAPVPEGPEGRTAATNGLSDVIWSGTKHPDEAYRWVEYLASAECQDAVGSAGLIFPARSSGTDAAMAAREEAGIDSTAFVSVADDGETFMLPAFNRAAEVNTAVQDAMQAIAQGADPQQRLTEANDAVEALFQ</sequence>
<comment type="subcellular location">
    <subcellularLocation>
        <location evidence="1">Cell envelope</location>
    </subcellularLocation>
</comment>
<dbReference type="Proteomes" id="UP000564629">
    <property type="component" value="Unassembled WGS sequence"/>
</dbReference>
<comment type="similarity">
    <text evidence="2">Belongs to the bacterial solute-binding protein 1 family.</text>
</comment>
<evidence type="ECO:0000313" key="7">
    <source>
        <dbReference type="EMBL" id="MBB5472836.1"/>
    </source>
</evidence>
<dbReference type="SUPFAM" id="SSF53850">
    <property type="entry name" value="Periplasmic binding protein-like II"/>
    <property type="match status" value="1"/>
</dbReference>
<keyword evidence="4 5" id="KW-0732">Signal</keyword>
<dbReference type="PROSITE" id="PS51257">
    <property type="entry name" value="PROKAR_LIPOPROTEIN"/>
    <property type="match status" value="1"/>
</dbReference>
<feature type="chain" id="PRO_5038242084" evidence="5">
    <location>
        <begin position="25"/>
        <end position="446"/>
    </location>
</feature>
<protein>
    <submittedName>
        <fullName evidence="7">Multiple sugar transport system substrate-binding protein</fullName>
    </submittedName>
    <submittedName>
        <fullName evidence="6">Sugar ABC transporter substrate-binding protein</fullName>
    </submittedName>
</protein>
<dbReference type="PANTHER" id="PTHR43649:SF31">
    <property type="entry name" value="SN-GLYCEROL-3-PHOSPHATE-BINDING PERIPLASMIC PROTEIN UGPB"/>
    <property type="match status" value="1"/>
</dbReference>
<proteinExistence type="inferred from homology"/>
<evidence type="ECO:0000313" key="8">
    <source>
        <dbReference type="Proteomes" id="UP000321723"/>
    </source>
</evidence>
<dbReference type="OrthoDB" id="1650177at2"/>
<dbReference type="Pfam" id="PF13416">
    <property type="entry name" value="SBP_bac_8"/>
    <property type="match status" value="1"/>
</dbReference>
<evidence type="ECO:0000256" key="2">
    <source>
        <dbReference type="ARBA" id="ARBA00008520"/>
    </source>
</evidence>
<evidence type="ECO:0000256" key="3">
    <source>
        <dbReference type="ARBA" id="ARBA00022448"/>
    </source>
</evidence>
<evidence type="ECO:0000313" key="6">
    <source>
        <dbReference type="EMBL" id="GEL47608.1"/>
    </source>
</evidence>
<dbReference type="AlphaFoldDB" id="A0A511FIF8"/>
<evidence type="ECO:0000256" key="5">
    <source>
        <dbReference type="SAM" id="SignalP"/>
    </source>
</evidence>
<dbReference type="Gene3D" id="3.40.190.10">
    <property type="entry name" value="Periplasmic binding protein-like II"/>
    <property type="match status" value="1"/>
</dbReference>
<evidence type="ECO:0000256" key="1">
    <source>
        <dbReference type="ARBA" id="ARBA00004196"/>
    </source>
</evidence>
<keyword evidence="3" id="KW-0813">Transport</keyword>
<dbReference type="Proteomes" id="UP000321723">
    <property type="component" value="Unassembled WGS sequence"/>
</dbReference>
<reference evidence="7 9" key="2">
    <citation type="submission" date="2020-08" db="EMBL/GenBank/DDBJ databases">
        <title>Sequencing the genomes of 1000 actinobacteria strains.</title>
        <authorList>
            <person name="Klenk H.-P."/>
        </authorList>
    </citation>
    <scope>NUCLEOTIDE SEQUENCE [LARGE SCALE GENOMIC DNA]</scope>
    <source>
        <strain evidence="7 9">DSM 9581</strain>
    </source>
</reference>
<evidence type="ECO:0000313" key="9">
    <source>
        <dbReference type="Proteomes" id="UP000564629"/>
    </source>
</evidence>
<dbReference type="GO" id="GO:0030313">
    <property type="term" value="C:cell envelope"/>
    <property type="evidence" value="ECO:0007669"/>
    <property type="project" value="UniProtKB-SubCell"/>
</dbReference>
<name>A0A511FIF8_9CELL</name>
<dbReference type="CDD" id="cd13585">
    <property type="entry name" value="PBP2_TMBP_like"/>
    <property type="match status" value="1"/>
</dbReference>
<evidence type="ECO:0000256" key="4">
    <source>
        <dbReference type="ARBA" id="ARBA00022729"/>
    </source>
</evidence>
<reference evidence="6 8" key="1">
    <citation type="submission" date="2019-07" db="EMBL/GenBank/DDBJ databases">
        <title>Whole genome shotgun sequence of Cellulomonas hominis NBRC 16055.</title>
        <authorList>
            <person name="Hosoyama A."/>
            <person name="Uohara A."/>
            <person name="Ohji S."/>
            <person name="Ichikawa N."/>
        </authorList>
    </citation>
    <scope>NUCLEOTIDE SEQUENCE [LARGE SCALE GENOMIC DNA]</scope>
    <source>
        <strain evidence="6 8">NBRC 16055</strain>
    </source>
</reference>
<dbReference type="PANTHER" id="PTHR43649">
    <property type="entry name" value="ARABINOSE-BINDING PROTEIN-RELATED"/>
    <property type="match status" value="1"/>
</dbReference>
<dbReference type="EMBL" id="BJVQ01000042">
    <property type="protein sequence ID" value="GEL47608.1"/>
    <property type="molecule type" value="Genomic_DNA"/>
</dbReference>
<comment type="caution">
    <text evidence="6">The sequence shown here is derived from an EMBL/GenBank/DDBJ whole genome shotgun (WGS) entry which is preliminary data.</text>
</comment>
<organism evidence="6 8">
    <name type="scientific">Cellulomonas hominis</name>
    <dbReference type="NCBI Taxonomy" id="156981"/>
    <lineage>
        <taxon>Bacteria</taxon>
        <taxon>Bacillati</taxon>
        <taxon>Actinomycetota</taxon>
        <taxon>Actinomycetes</taxon>
        <taxon>Micrococcales</taxon>
        <taxon>Cellulomonadaceae</taxon>
        <taxon>Cellulomonas</taxon>
    </lineage>
</organism>
<keyword evidence="7" id="KW-0762">Sugar transport</keyword>
<dbReference type="EMBL" id="JACHDN010000001">
    <property type="protein sequence ID" value="MBB5472836.1"/>
    <property type="molecule type" value="Genomic_DNA"/>
</dbReference>
<keyword evidence="8" id="KW-1185">Reference proteome</keyword>
<feature type="signal peptide" evidence="5">
    <location>
        <begin position="1"/>
        <end position="24"/>
    </location>
</feature>